<dbReference type="EC" id="2.7.7.65" evidence="1"/>
<dbReference type="InterPro" id="IPR015168">
    <property type="entry name" value="SsuA/THI5"/>
</dbReference>
<keyword evidence="3" id="KW-0732">Signal</keyword>
<accession>A0ABV1RL32</accession>
<dbReference type="NCBIfam" id="TIGR00254">
    <property type="entry name" value="GGDEF"/>
    <property type="match status" value="1"/>
</dbReference>
<dbReference type="RefSeq" id="WP_350402721.1">
    <property type="nucleotide sequence ID" value="NZ_JBELOE010000265.1"/>
</dbReference>
<dbReference type="SUPFAM" id="SSF55073">
    <property type="entry name" value="Nucleotide cyclase"/>
    <property type="match status" value="1"/>
</dbReference>
<keyword evidence="2" id="KW-0472">Membrane</keyword>
<evidence type="ECO:0000256" key="3">
    <source>
        <dbReference type="SAM" id="SignalP"/>
    </source>
</evidence>
<evidence type="ECO:0000256" key="2">
    <source>
        <dbReference type="SAM" id="Phobius"/>
    </source>
</evidence>
<dbReference type="InterPro" id="IPR029787">
    <property type="entry name" value="Nucleotide_cyclase"/>
</dbReference>
<feature type="chain" id="PRO_5047379051" description="diguanylate cyclase" evidence="3">
    <location>
        <begin position="27"/>
        <end position="548"/>
    </location>
</feature>
<evidence type="ECO:0000259" key="4">
    <source>
        <dbReference type="PROSITE" id="PS50887"/>
    </source>
</evidence>
<dbReference type="SUPFAM" id="SSF53850">
    <property type="entry name" value="Periplasmic binding protein-like II"/>
    <property type="match status" value="1"/>
</dbReference>
<dbReference type="Pfam" id="PF00990">
    <property type="entry name" value="GGDEF"/>
    <property type="match status" value="1"/>
</dbReference>
<dbReference type="InterPro" id="IPR050469">
    <property type="entry name" value="Diguanylate_Cyclase"/>
</dbReference>
<evidence type="ECO:0000313" key="6">
    <source>
        <dbReference type="Proteomes" id="UP001467690"/>
    </source>
</evidence>
<feature type="signal peptide" evidence="3">
    <location>
        <begin position="1"/>
        <end position="26"/>
    </location>
</feature>
<dbReference type="PROSITE" id="PS50887">
    <property type="entry name" value="GGDEF"/>
    <property type="match status" value="1"/>
</dbReference>
<feature type="domain" description="GGDEF" evidence="4">
    <location>
        <begin position="409"/>
        <end position="541"/>
    </location>
</feature>
<organism evidence="5 6">
    <name type="scientific">Catenovulum sediminis</name>
    <dbReference type="NCBI Taxonomy" id="1740262"/>
    <lineage>
        <taxon>Bacteria</taxon>
        <taxon>Pseudomonadati</taxon>
        <taxon>Pseudomonadota</taxon>
        <taxon>Gammaproteobacteria</taxon>
        <taxon>Alteromonadales</taxon>
        <taxon>Alteromonadaceae</taxon>
        <taxon>Catenovulum</taxon>
    </lineage>
</organism>
<keyword evidence="6" id="KW-1185">Reference proteome</keyword>
<gene>
    <name evidence="5" type="ORF">ABS311_17375</name>
</gene>
<dbReference type="EMBL" id="JBELOE010000265">
    <property type="protein sequence ID" value="MER2493653.1"/>
    <property type="molecule type" value="Genomic_DNA"/>
</dbReference>
<dbReference type="CDD" id="cd01949">
    <property type="entry name" value="GGDEF"/>
    <property type="match status" value="1"/>
</dbReference>
<dbReference type="InterPro" id="IPR000160">
    <property type="entry name" value="GGDEF_dom"/>
</dbReference>
<sequence length="548" mass="62767">MIHLFKTRRLALGLAFSLCFCFKLFAQDTVRLQLKWNHQFQFAGYYMALEKGFYQQKNLNVEILEGNKTASPPLDAILNNEADFAISSSSVAIYRMEGYPLVALAAIMQTSPLVWITLKDKDFATPHELIGRKLPVLTPNESAELLTVFRMEGLDLKQINFINHRATVDDLINNKVDAINGYIANEPFLLDKLGHQYNLIRPKNYGVNFYNDVLVTHEKFAKNNPEIIENFTAASLQGWQYALENIDETISIIRNKYAPNKSLEHLLYEAKVIQSLIMPELVQLGHMNPGRWQFIADTYKELNLTQGDNSIEGLIYTRPKADLTWFIHAIVLSLVIILVLLVITWRFAYLSSTLKREISRRQYAERKLIKANNELKAQASSDPLTQIYNRRAFFDKGQSIVRFATRKNYPMSLLMIDIDYFKKINDQYGHAAGDLALQKVCDCIKAEVIRSHDIFARIGGEEFAILMVDCDLQASENVADRIHKRIQELHIPWKNSQSFTLTVSIGIAPVTNELSESLTQADIALYRAKQNGRNCHFTYIDEDEKDVV</sequence>
<keyword evidence="2" id="KW-1133">Transmembrane helix</keyword>
<dbReference type="Pfam" id="PF09084">
    <property type="entry name" value="NMT1"/>
    <property type="match status" value="1"/>
</dbReference>
<evidence type="ECO:0000256" key="1">
    <source>
        <dbReference type="ARBA" id="ARBA00012528"/>
    </source>
</evidence>
<proteinExistence type="predicted"/>
<dbReference type="Gene3D" id="3.40.190.10">
    <property type="entry name" value="Periplasmic binding protein-like II"/>
    <property type="match status" value="2"/>
</dbReference>
<reference evidence="5 6" key="1">
    <citation type="submission" date="2024-06" db="EMBL/GenBank/DDBJ databases">
        <authorList>
            <person name="Chen R.Y."/>
        </authorList>
    </citation>
    <scope>NUCLEOTIDE SEQUENCE [LARGE SCALE GENOMIC DNA]</scope>
    <source>
        <strain evidence="5 6">D2</strain>
    </source>
</reference>
<comment type="caution">
    <text evidence="5">The sequence shown here is derived from an EMBL/GenBank/DDBJ whole genome shotgun (WGS) entry which is preliminary data.</text>
</comment>
<dbReference type="InterPro" id="IPR043128">
    <property type="entry name" value="Rev_trsase/Diguanyl_cyclase"/>
</dbReference>
<evidence type="ECO:0000313" key="5">
    <source>
        <dbReference type="EMBL" id="MER2493653.1"/>
    </source>
</evidence>
<dbReference type="PANTHER" id="PTHR45138:SF5">
    <property type="entry name" value="BIFUNCTIONAL PERIPLASMIC SUBSTRATE BINDING PROTEIN_CYTOPLASMIC DIGUANYLATE CYCLASE"/>
    <property type="match status" value="1"/>
</dbReference>
<name>A0ABV1RL32_9ALTE</name>
<keyword evidence="2" id="KW-0812">Transmembrane</keyword>
<dbReference type="Proteomes" id="UP001467690">
    <property type="component" value="Unassembled WGS sequence"/>
</dbReference>
<dbReference type="SMART" id="SM00267">
    <property type="entry name" value="GGDEF"/>
    <property type="match status" value="1"/>
</dbReference>
<protein>
    <recommendedName>
        <fullName evidence="1">diguanylate cyclase</fullName>
        <ecNumber evidence="1">2.7.7.65</ecNumber>
    </recommendedName>
</protein>
<feature type="transmembrane region" description="Helical" evidence="2">
    <location>
        <begin position="325"/>
        <end position="348"/>
    </location>
</feature>
<dbReference type="PANTHER" id="PTHR45138">
    <property type="entry name" value="REGULATORY COMPONENTS OF SENSORY TRANSDUCTION SYSTEM"/>
    <property type="match status" value="1"/>
</dbReference>
<dbReference type="Gene3D" id="3.30.70.270">
    <property type="match status" value="1"/>
</dbReference>